<proteinExistence type="predicted"/>
<evidence type="ECO:0000256" key="1">
    <source>
        <dbReference type="SAM" id="SignalP"/>
    </source>
</evidence>
<sequence length="88" mass="10175">MRAILNCFLFSVMLGTVVSVLFCKMDSDCGRWEDYCHSGQCTAKVVRWPGEKCEKAPWEICDKSICCFATKNTRQKHCTEKKRCHHIP</sequence>
<comment type="caution">
    <text evidence="2">The sequence shown here is derived from an EMBL/GenBank/DDBJ whole genome shotgun (WGS) entry which is preliminary data.</text>
</comment>
<dbReference type="AlphaFoldDB" id="A0AA36G8C7"/>
<name>A0AA36G8C7_9BILA</name>
<evidence type="ECO:0000313" key="3">
    <source>
        <dbReference type="Proteomes" id="UP001177023"/>
    </source>
</evidence>
<evidence type="ECO:0008006" key="4">
    <source>
        <dbReference type="Google" id="ProtNLM"/>
    </source>
</evidence>
<organism evidence="2 3">
    <name type="scientific">Mesorhabditis spiculigera</name>
    <dbReference type="NCBI Taxonomy" id="96644"/>
    <lineage>
        <taxon>Eukaryota</taxon>
        <taxon>Metazoa</taxon>
        <taxon>Ecdysozoa</taxon>
        <taxon>Nematoda</taxon>
        <taxon>Chromadorea</taxon>
        <taxon>Rhabditida</taxon>
        <taxon>Rhabditina</taxon>
        <taxon>Rhabditomorpha</taxon>
        <taxon>Rhabditoidea</taxon>
        <taxon>Rhabditidae</taxon>
        <taxon>Mesorhabditinae</taxon>
        <taxon>Mesorhabditis</taxon>
    </lineage>
</organism>
<dbReference type="EMBL" id="CATQJA010002643">
    <property type="protein sequence ID" value="CAJ0576348.1"/>
    <property type="molecule type" value="Genomic_DNA"/>
</dbReference>
<feature type="non-terminal residue" evidence="2">
    <location>
        <position position="1"/>
    </location>
</feature>
<gene>
    <name evidence="2" type="ORF">MSPICULIGERA_LOCUS14642</name>
</gene>
<keyword evidence="1" id="KW-0732">Signal</keyword>
<accession>A0AA36G8C7</accession>
<keyword evidence="3" id="KW-1185">Reference proteome</keyword>
<feature type="chain" id="PRO_5041402918" description="Carboxypeptidase inhibitor" evidence="1">
    <location>
        <begin position="20"/>
        <end position="88"/>
    </location>
</feature>
<protein>
    <recommendedName>
        <fullName evidence="4">Carboxypeptidase inhibitor</fullName>
    </recommendedName>
</protein>
<evidence type="ECO:0000313" key="2">
    <source>
        <dbReference type="EMBL" id="CAJ0576348.1"/>
    </source>
</evidence>
<dbReference type="Proteomes" id="UP001177023">
    <property type="component" value="Unassembled WGS sequence"/>
</dbReference>
<feature type="signal peptide" evidence="1">
    <location>
        <begin position="1"/>
        <end position="19"/>
    </location>
</feature>
<reference evidence="2" key="1">
    <citation type="submission" date="2023-06" db="EMBL/GenBank/DDBJ databases">
        <authorList>
            <person name="Delattre M."/>
        </authorList>
    </citation>
    <scope>NUCLEOTIDE SEQUENCE</scope>
    <source>
        <strain evidence="2">AF72</strain>
    </source>
</reference>